<dbReference type="InterPro" id="IPR001882">
    <property type="entry name" value="Biotin_BS"/>
</dbReference>
<organism evidence="12 13">
    <name type="scientific">Paraburkholderia caledonica</name>
    <dbReference type="NCBI Taxonomy" id="134536"/>
    <lineage>
        <taxon>Bacteria</taxon>
        <taxon>Pseudomonadati</taxon>
        <taxon>Pseudomonadota</taxon>
        <taxon>Betaproteobacteria</taxon>
        <taxon>Burkholderiales</taxon>
        <taxon>Burkholderiaceae</taxon>
        <taxon>Paraburkholderia</taxon>
    </lineage>
</organism>
<comment type="caution">
    <text evidence="12">The sequence shown here is derived from an EMBL/GenBank/DDBJ whole genome shotgun (WGS) entry which is preliminary data.</text>
</comment>
<dbReference type="PANTHER" id="PTHR45266">
    <property type="entry name" value="OXALOACETATE DECARBOXYLASE ALPHA CHAIN"/>
    <property type="match status" value="1"/>
</dbReference>
<feature type="domain" description="Lipoyl-binding" evidence="11">
    <location>
        <begin position="72"/>
        <end position="148"/>
    </location>
</feature>
<keyword evidence="8 9" id="KW-0092">Biotin</keyword>
<dbReference type="Gene3D" id="2.40.50.100">
    <property type="match status" value="1"/>
</dbReference>
<keyword evidence="7 9" id="KW-0275">Fatty acid biosynthesis</keyword>
<dbReference type="Pfam" id="PF00364">
    <property type="entry name" value="Biotin_lipoyl"/>
    <property type="match status" value="1"/>
</dbReference>
<dbReference type="Proteomes" id="UP001229486">
    <property type="component" value="Unassembled WGS sequence"/>
</dbReference>
<dbReference type="SUPFAM" id="SSF51230">
    <property type="entry name" value="Single hybrid motif"/>
    <property type="match status" value="1"/>
</dbReference>
<keyword evidence="6 9" id="KW-0443">Lipid metabolism</keyword>
<protein>
    <recommendedName>
        <fullName evidence="3 9">Biotin carboxyl carrier protein of acetyl-CoA carboxylase</fullName>
    </recommendedName>
</protein>
<evidence type="ECO:0000256" key="4">
    <source>
        <dbReference type="ARBA" id="ARBA00022516"/>
    </source>
</evidence>
<name>A0AB73IMI6_9BURK</name>
<comment type="pathway">
    <text evidence="2 9">Lipid metabolism; fatty acid biosynthesis.</text>
</comment>
<evidence type="ECO:0000313" key="12">
    <source>
        <dbReference type="EMBL" id="MDP9651235.1"/>
    </source>
</evidence>
<dbReference type="GO" id="GO:0003989">
    <property type="term" value="F:acetyl-CoA carboxylase activity"/>
    <property type="evidence" value="ECO:0007669"/>
    <property type="project" value="InterPro"/>
</dbReference>
<dbReference type="GO" id="GO:0006633">
    <property type="term" value="P:fatty acid biosynthetic process"/>
    <property type="evidence" value="ECO:0007669"/>
    <property type="project" value="UniProtKB-KW"/>
</dbReference>
<accession>A0AB73IMI6</accession>
<evidence type="ECO:0000256" key="10">
    <source>
        <dbReference type="SAM" id="MobiDB-lite"/>
    </source>
</evidence>
<dbReference type="InterPro" id="IPR050709">
    <property type="entry name" value="Biotin_Carboxyl_Carrier/Decarb"/>
</dbReference>
<feature type="region of interest" description="Disordered" evidence="10">
    <location>
        <begin position="53"/>
        <end position="72"/>
    </location>
</feature>
<evidence type="ECO:0000259" key="11">
    <source>
        <dbReference type="PROSITE" id="PS50968"/>
    </source>
</evidence>
<evidence type="ECO:0000256" key="3">
    <source>
        <dbReference type="ARBA" id="ARBA00017562"/>
    </source>
</evidence>
<dbReference type="PANTHER" id="PTHR45266:SF3">
    <property type="entry name" value="OXALOACETATE DECARBOXYLASE ALPHA CHAIN"/>
    <property type="match status" value="1"/>
</dbReference>
<keyword evidence="5 9" id="KW-0276">Fatty acid metabolism</keyword>
<dbReference type="PRINTS" id="PR01071">
    <property type="entry name" value="ACOABIOTINCC"/>
</dbReference>
<dbReference type="AlphaFoldDB" id="A0AB73IMI6"/>
<evidence type="ECO:0000256" key="6">
    <source>
        <dbReference type="ARBA" id="ARBA00023098"/>
    </source>
</evidence>
<dbReference type="CDD" id="cd06850">
    <property type="entry name" value="biotinyl_domain"/>
    <property type="match status" value="1"/>
</dbReference>
<sequence length="150" mass="15992">MEMSRIKELIRLMGQSDLESLELSEGSSTLRLLRGGQPQTGFVQSALPVAPIQGDERPEALHSKQQPADQPAVEVRAPMAGTIHRASNAAEKPLVEVGSTVSADQIIGFIEAMKMMLPIAAGCAGTITSIDVTDGQVVEQGDVLMQVRKE</sequence>
<dbReference type="InterPro" id="IPR001249">
    <property type="entry name" value="AcCoA_biotinCC"/>
</dbReference>
<dbReference type="PROSITE" id="PS50968">
    <property type="entry name" value="BIOTINYL_LIPOYL"/>
    <property type="match status" value="1"/>
</dbReference>
<comment type="function">
    <text evidence="1 9">This protein is a component of the acetyl coenzyme A carboxylase complex; first, biotin carboxylase catalyzes the carboxylation of the carrier protein and then the transcarboxylase transfers the carboxyl group to form malonyl-CoA.</text>
</comment>
<dbReference type="GO" id="GO:0009317">
    <property type="term" value="C:acetyl-CoA carboxylase complex"/>
    <property type="evidence" value="ECO:0007669"/>
    <property type="project" value="InterPro"/>
</dbReference>
<evidence type="ECO:0000256" key="1">
    <source>
        <dbReference type="ARBA" id="ARBA00003761"/>
    </source>
</evidence>
<evidence type="ECO:0000313" key="13">
    <source>
        <dbReference type="Proteomes" id="UP001229486"/>
    </source>
</evidence>
<evidence type="ECO:0000256" key="5">
    <source>
        <dbReference type="ARBA" id="ARBA00022832"/>
    </source>
</evidence>
<evidence type="ECO:0000256" key="2">
    <source>
        <dbReference type="ARBA" id="ARBA00005194"/>
    </source>
</evidence>
<proteinExistence type="predicted"/>
<dbReference type="PROSITE" id="PS00188">
    <property type="entry name" value="BIOTIN"/>
    <property type="match status" value="1"/>
</dbReference>
<dbReference type="InterPro" id="IPR011053">
    <property type="entry name" value="Single_hybrid_motif"/>
</dbReference>
<keyword evidence="4 9" id="KW-0444">Lipid biosynthesis</keyword>
<reference evidence="12" key="1">
    <citation type="submission" date="2023-07" db="EMBL/GenBank/DDBJ databases">
        <title>Sorghum-associated microbial communities from plants grown in Nebraska, USA.</title>
        <authorList>
            <person name="Schachtman D."/>
        </authorList>
    </citation>
    <scope>NUCLEOTIDE SEQUENCE</scope>
    <source>
        <strain evidence="12">DS1061</strain>
    </source>
</reference>
<gene>
    <name evidence="12" type="ORF">J2793_006710</name>
</gene>
<dbReference type="RefSeq" id="WP_392395891.1">
    <property type="nucleotide sequence ID" value="NZ_JAURTK010000017.1"/>
</dbReference>
<evidence type="ECO:0000256" key="7">
    <source>
        <dbReference type="ARBA" id="ARBA00023160"/>
    </source>
</evidence>
<evidence type="ECO:0000256" key="9">
    <source>
        <dbReference type="RuleBase" id="RU364072"/>
    </source>
</evidence>
<evidence type="ECO:0000256" key="8">
    <source>
        <dbReference type="ARBA" id="ARBA00023267"/>
    </source>
</evidence>
<dbReference type="InterPro" id="IPR000089">
    <property type="entry name" value="Biotin_lipoyl"/>
</dbReference>
<dbReference type="EMBL" id="JAURTK010000017">
    <property type="protein sequence ID" value="MDP9651235.1"/>
    <property type="molecule type" value="Genomic_DNA"/>
</dbReference>